<dbReference type="RefSeq" id="WP_379496676.1">
    <property type="nucleotide sequence ID" value="NZ_JBHSAO010000007.1"/>
</dbReference>
<protein>
    <submittedName>
        <fullName evidence="1">Extracellular matrix regulator RemB</fullName>
    </submittedName>
</protein>
<accession>A0ABV8H001</accession>
<dbReference type="NCBIfam" id="NF046065">
    <property type="entry name" value="MtxRegRemB"/>
    <property type="match status" value="1"/>
</dbReference>
<keyword evidence="2" id="KW-1185">Reference proteome</keyword>
<sequence length="94" mass="10490">MFIHIGNGNVIQSEEIIAIIDCNLISSSVIIDEMMTASKREKKVIGPKKDAKAVMITKDYIYYSTLSVSTLKKRSSIISTINKLDDYSEEISSN</sequence>
<name>A0ABV8H001_9BACI</name>
<proteinExistence type="predicted"/>
<gene>
    <name evidence="1" type="primary">remB</name>
    <name evidence="1" type="ORF">ACFOUV_10260</name>
</gene>
<evidence type="ECO:0000313" key="2">
    <source>
        <dbReference type="Proteomes" id="UP001595772"/>
    </source>
</evidence>
<reference evidence="2" key="1">
    <citation type="journal article" date="2019" name="Int. J. Syst. Evol. Microbiol.">
        <title>The Global Catalogue of Microorganisms (GCM) 10K type strain sequencing project: providing services to taxonomists for standard genome sequencing and annotation.</title>
        <authorList>
            <consortium name="The Broad Institute Genomics Platform"/>
            <consortium name="The Broad Institute Genome Sequencing Center for Infectious Disease"/>
            <person name="Wu L."/>
            <person name="Ma J."/>
        </authorList>
    </citation>
    <scope>NUCLEOTIDE SEQUENCE [LARGE SCALE GENOMIC DNA]</scope>
    <source>
        <strain evidence="2">IBRC-M 10703</strain>
    </source>
</reference>
<dbReference type="InterPro" id="IPR007169">
    <property type="entry name" value="RemA-like"/>
</dbReference>
<organism evidence="1 2">
    <name type="scientific">Oceanobacillus longus</name>
    <dbReference type="NCBI Taxonomy" id="930120"/>
    <lineage>
        <taxon>Bacteria</taxon>
        <taxon>Bacillati</taxon>
        <taxon>Bacillota</taxon>
        <taxon>Bacilli</taxon>
        <taxon>Bacillales</taxon>
        <taxon>Bacillaceae</taxon>
        <taxon>Oceanobacillus</taxon>
    </lineage>
</organism>
<dbReference type="Proteomes" id="UP001595772">
    <property type="component" value="Unassembled WGS sequence"/>
</dbReference>
<dbReference type="EMBL" id="JBHSAO010000007">
    <property type="protein sequence ID" value="MFC4024174.1"/>
    <property type="molecule type" value="Genomic_DNA"/>
</dbReference>
<evidence type="ECO:0000313" key="1">
    <source>
        <dbReference type="EMBL" id="MFC4024174.1"/>
    </source>
</evidence>
<dbReference type="Pfam" id="PF04025">
    <property type="entry name" value="RemA-like"/>
    <property type="match status" value="1"/>
</dbReference>
<comment type="caution">
    <text evidence="1">The sequence shown here is derived from an EMBL/GenBank/DDBJ whole genome shotgun (WGS) entry which is preliminary data.</text>
</comment>